<evidence type="ECO:0000256" key="3">
    <source>
        <dbReference type="ARBA" id="ARBA00022884"/>
    </source>
</evidence>
<dbReference type="PROSITE" id="PS00300">
    <property type="entry name" value="SRP54"/>
    <property type="match status" value="1"/>
</dbReference>
<dbReference type="InterPro" id="IPR036891">
    <property type="entry name" value="Signal_recog_part_SRP54_M_sf"/>
</dbReference>
<dbReference type="GO" id="GO:0008312">
    <property type="term" value="F:7S RNA binding"/>
    <property type="evidence" value="ECO:0007669"/>
    <property type="project" value="InterPro"/>
</dbReference>
<protein>
    <recommendedName>
        <fullName evidence="7">signal-recognition-particle GTPase</fullName>
        <ecNumber evidence="7">3.6.5.4</ecNumber>
    </recommendedName>
</protein>
<dbReference type="InterPro" id="IPR003593">
    <property type="entry name" value="AAA+_ATPase"/>
</dbReference>
<evidence type="ECO:0000256" key="5">
    <source>
        <dbReference type="ARBA" id="ARBA00023135"/>
    </source>
</evidence>
<dbReference type="GO" id="GO:0005786">
    <property type="term" value="C:signal recognition particle, endoplasmic reticulum targeting"/>
    <property type="evidence" value="ECO:0007669"/>
    <property type="project" value="UniProtKB-KW"/>
</dbReference>
<sequence>PGQQVVKVIRDELTALMGEERIGLLLTNRPAVIMLVGLQGCGKTTTAAKLALTLKKEGKKSVLVAADVYRPAAVEQLRKLGEQIELPVFEQGSSPAQIVTGARDWAEENLCDVVIIDTAGRLQIDQSMMNELVQLKHATSPDEILLVADAMTGQEAVNIATSFHEKLSLSGVVLTKLDGDARGGAALSIRAVTGCPIKFVGVGEKLPEIEAFHPKRMAERILGMGDMLSLIEQAEGAIDQKKAEEIADRIRKDRFTLQDFHDQLQEMRKM</sequence>
<dbReference type="EC" id="3.6.5.4" evidence="7"/>
<dbReference type="InterPro" id="IPR027417">
    <property type="entry name" value="P-loop_NTPase"/>
</dbReference>
<dbReference type="Pfam" id="PF00448">
    <property type="entry name" value="SRP54"/>
    <property type="match status" value="1"/>
</dbReference>
<dbReference type="GO" id="GO:0006614">
    <property type="term" value="P:SRP-dependent cotranslational protein targeting to membrane"/>
    <property type="evidence" value="ECO:0007669"/>
    <property type="project" value="InterPro"/>
</dbReference>
<evidence type="ECO:0000256" key="2">
    <source>
        <dbReference type="ARBA" id="ARBA00022801"/>
    </source>
</evidence>
<keyword evidence="4" id="KW-0342">GTP-binding</keyword>
<dbReference type="GO" id="GO:0005525">
    <property type="term" value="F:GTP binding"/>
    <property type="evidence" value="ECO:0007669"/>
    <property type="project" value="UniProtKB-KW"/>
</dbReference>
<evidence type="ECO:0000259" key="8">
    <source>
        <dbReference type="PROSITE" id="PS00300"/>
    </source>
</evidence>
<dbReference type="Gene3D" id="3.40.50.300">
    <property type="entry name" value="P-loop containing nucleotide triphosphate hydrolases"/>
    <property type="match status" value="1"/>
</dbReference>
<evidence type="ECO:0000256" key="7">
    <source>
        <dbReference type="ARBA" id="ARBA00035672"/>
    </source>
</evidence>
<dbReference type="FunFam" id="3.40.50.300:FF:000022">
    <property type="entry name" value="Signal recognition particle 54 kDa subunit"/>
    <property type="match status" value="1"/>
</dbReference>
<keyword evidence="3" id="KW-0694">RNA-binding</keyword>
<keyword evidence="5" id="KW-0733">Signal recognition particle</keyword>
<comment type="caution">
    <text evidence="9">The sequence shown here is derived from an EMBL/GenBank/DDBJ whole genome shotgun (WGS) entry which is preliminary data.</text>
</comment>
<accession>X0VVD2</accession>
<dbReference type="SMART" id="SM00962">
    <property type="entry name" value="SRP54"/>
    <property type="match status" value="1"/>
</dbReference>
<dbReference type="PANTHER" id="PTHR11564">
    <property type="entry name" value="SIGNAL RECOGNITION PARTICLE 54K PROTEIN SRP54"/>
    <property type="match status" value="1"/>
</dbReference>
<evidence type="ECO:0000256" key="4">
    <source>
        <dbReference type="ARBA" id="ARBA00023134"/>
    </source>
</evidence>
<evidence type="ECO:0000256" key="6">
    <source>
        <dbReference type="ARBA" id="ARBA00023274"/>
    </source>
</evidence>
<proteinExistence type="predicted"/>
<dbReference type="InterPro" id="IPR000897">
    <property type="entry name" value="SRP54_GTPase_dom"/>
</dbReference>
<dbReference type="EMBL" id="BARS01022826">
    <property type="protein sequence ID" value="GAG04461.1"/>
    <property type="molecule type" value="Genomic_DNA"/>
</dbReference>
<dbReference type="SUPFAM" id="SSF47446">
    <property type="entry name" value="Signal peptide-binding domain"/>
    <property type="match status" value="1"/>
</dbReference>
<organism evidence="9">
    <name type="scientific">marine sediment metagenome</name>
    <dbReference type="NCBI Taxonomy" id="412755"/>
    <lineage>
        <taxon>unclassified sequences</taxon>
        <taxon>metagenomes</taxon>
        <taxon>ecological metagenomes</taxon>
    </lineage>
</organism>
<gene>
    <name evidence="9" type="ORF">S01H1_36436</name>
</gene>
<feature type="domain" description="SRP54-type proteins GTP-binding" evidence="8">
    <location>
        <begin position="196"/>
        <end position="209"/>
    </location>
</feature>
<feature type="non-terminal residue" evidence="9">
    <location>
        <position position="270"/>
    </location>
</feature>
<dbReference type="InterPro" id="IPR022941">
    <property type="entry name" value="SRP54"/>
</dbReference>
<evidence type="ECO:0000256" key="1">
    <source>
        <dbReference type="ARBA" id="ARBA00022741"/>
    </source>
</evidence>
<evidence type="ECO:0000313" key="9">
    <source>
        <dbReference type="EMBL" id="GAG04461.1"/>
    </source>
</evidence>
<keyword evidence="1" id="KW-0547">Nucleotide-binding</keyword>
<dbReference type="CDD" id="cd18539">
    <property type="entry name" value="SRP_G"/>
    <property type="match status" value="1"/>
</dbReference>
<keyword evidence="2" id="KW-0378">Hydrolase</keyword>
<dbReference type="SMART" id="SM00382">
    <property type="entry name" value="AAA"/>
    <property type="match status" value="1"/>
</dbReference>
<keyword evidence="6" id="KW-0687">Ribonucleoprotein</keyword>
<dbReference type="PANTHER" id="PTHR11564:SF5">
    <property type="entry name" value="SIGNAL RECOGNITION PARTICLE SUBUNIT SRP54"/>
    <property type="match status" value="1"/>
</dbReference>
<dbReference type="GO" id="GO:0003924">
    <property type="term" value="F:GTPase activity"/>
    <property type="evidence" value="ECO:0007669"/>
    <property type="project" value="InterPro"/>
</dbReference>
<reference evidence="9" key="1">
    <citation type="journal article" date="2014" name="Front. Microbiol.">
        <title>High frequency of phylogenetically diverse reductive dehalogenase-homologous genes in deep subseafloor sedimentary metagenomes.</title>
        <authorList>
            <person name="Kawai M."/>
            <person name="Futagami T."/>
            <person name="Toyoda A."/>
            <person name="Takaki Y."/>
            <person name="Nishi S."/>
            <person name="Hori S."/>
            <person name="Arai W."/>
            <person name="Tsubouchi T."/>
            <person name="Morono Y."/>
            <person name="Uchiyama I."/>
            <person name="Ito T."/>
            <person name="Fujiyama A."/>
            <person name="Inagaki F."/>
            <person name="Takami H."/>
        </authorList>
    </citation>
    <scope>NUCLEOTIDE SEQUENCE</scope>
    <source>
        <strain evidence="9">Expedition CK06-06</strain>
    </source>
</reference>
<name>X0VVD2_9ZZZZ</name>
<dbReference type="SUPFAM" id="SSF52540">
    <property type="entry name" value="P-loop containing nucleoside triphosphate hydrolases"/>
    <property type="match status" value="1"/>
</dbReference>
<feature type="non-terminal residue" evidence="9">
    <location>
        <position position="1"/>
    </location>
</feature>
<dbReference type="AlphaFoldDB" id="X0VVD2"/>